<accession>A0A4Y2K238</accession>
<reference evidence="1 2" key="1">
    <citation type="journal article" date="2019" name="Sci. Rep.">
        <title>Orb-weaving spider Araneus ventricosus genome elucidates the spidroin gene catalogue.</title>
        <authorList>
            <person name="Kono N."/>
            <person name="Nakamura H."/>
            <person name="Ohtoshi R."/>
            <person name="Moran D.A.P."/>
            <person name="Shinohara A."/>
            <person name="Yoshida Y."/>
            <person name="Fujiwara M."/>
            <person name="Mori M."/>
            <person name="Tomita M."/>
            <person name="Arakawa K."/>
        </authorList>
    </citation>
    <scope>NUCLEOTIDE SEQUENCE [LARGE SCALE GENOMIC DNA]</scope>
</reference>
<dbReference type="AlphaFoldDB" id="A0A4Y2K238"/>
<sequence>MGNPDKTGDSPRTDTEIVLYQSPRCLAFLLFTHVPVFHDEGSSVGQSMVQACKKGVAGSLLPGITLGVQPLCGSSIEITGPVCQMHSASSAFV</sequence>
<gene>
    <name evidence="1" type="ORF">AVEN_173978_1</name>
</gene>
<comment type="caution">
    <text evidence="1">The sequence shown here is derived from an EMBL/GenBank/DDBJ whole genome shotgun (WGS) entry which is preliminary data.</text>
</comment>
<protein>
    <submittedName>
        <fullName evidence="1">Uncharacterized protein</fullName>
    </submittedName>
</protein>
<evidence type="ECO:0000313" key="1">
    <source>
        <dbReference type="EMBL" id="GBM95955.1"/>
    </source>
</evidence>
<dbReference type="EMBL" id="BGPR01004104">
    <property type="protein sequence ID" value="GBM95955.1"/>
    <property type="molecule type" value="Genomic_DNA"/>
</dbReference>
<evidence type="ECO:0000313" key="2">
    <source>
        <dbReference type="Proteomes" id="UP000499080"/>
    </source>
</evidence>
<keyword evidence="2" id="KW-1185">Reference proteome</keyword>
<proteinExistence type="predicted"/>
<name>A0A4Y2K238_ARAVE</name>
<organism evidence="1 2">
    <name type="scientific">Araneus ventricosus</name>
    <name type="common">Orbweaver spider</name>
    <name type="synonym">Epeira ventricosa</name>
    <dbReference type="NCBI Taxonomy" id="182803"/>
    <lineage>
        <taxon>Eukaryota</taxon>
        <taxon>Metazoa</taxon>
        <taxon>Ecdysozoa</taxon>
        <taxon>Arthropoda</taxon>
        <taxon>Chelicerata</taxon>
        <taxon>Arachnida</taxon>
        <taxon>Araneae</taxon>
        <taxon>Araneomorphae</taxon>
        <taxon>Entelegynae</taxon>
        <taxon>Araneoidea</taxon>
        <taxon>Araneidae</taxon>
        <taxon>Araneus</taxon>
    </lineage>
</organism>
<dbReference type="Proteomes" id="UP000499080">
    <property type="component" value="Unassembled WGS sequence"/>
</dbReference>